<organism evidence="2 3">
    <name type="scientific">Effrenium voratum</name>
    <dbReference type="NCBI Taxonomy" id="2562239"/>
    <lineage>
        <taxon>Eukaryota</taxon>
        <taxon>Sar</taxon>
        <taxon>Alveolata</taxon>
        <taxon>Dinophyceae</taxon>
        <taxon>Suessiales</taxon>
        <taxon>Symbiodiniaceae</taxon>
        <taxon>Effrenium</taxon>
    </lineage>
</organism>
<gene>
    <name evidence="2" type="ORF">EVOR1521_LOCUS15411</name>
</gene>
<feature type="region of interest" description="Disordered" evidence="1">
    <location>
        <begin position="1"/>
        <end position="74"/>
    </location>
</feature>
<feature type="non-terminal residue" evidence="2">
    <location>
        <position position="1"/>
    </location>
</feature>
<proteinExistence type="predicted"/>
<dbReference type="EMBL" id="CAUJNA010001962">
    <property type="protein sequence ID" value="CAJ1389876.1"/>
    <property type="molecule type" value="Genomic_DNA"/>
</dbReference>
<protein>
    <submittedName>
        <fullName evidence="2">Uncharacterized protein</fullName>
    </submittedName>
</protein>
<reference evidence="2" key="1">
    <citation type="submission" date="2023-08" db="EMBL/GenBank/DDBJ databases">
        <authorList>
            <person name="Chen Y."/>
            <person name="Shah S."/>
            <person name="Dougan E. K."/>
            <person name="Thang M."/>
            <person name="Chan C."/>
        </authorList>
    </citation>
    <scope>NUCLEOTIDE SEQUENCE</scope>
</reference>
<dbReference type="AlphaFoldDB" id="A0AA36IM53"/>
<evidence type="ECO:0000313" key="3">
    <source>
        <dbReference type="Proteomes" id="UP001178507"/>
    </source>
</evidence>
<feature type="compositionally biased region" description="Low complexity" evidence="1">
    <location>
        <begin position="35"/>
        <end position="50"/>
    </location>
</feature>
<sequence length="144" mass="15733">QNNMPGRTDGTPTAAGGSFQLQQSNGQHGLENARSSLPGLKSGGLLLQGSHRGCRRHQDSPETGGLYRPGQGAKALDRAGLKDGPEICRFAPAIMLLLLAVHKMEVWLWPCQLHCSRGRSEEKSLHARPNDEFALQLRARMQQD</sequence>
<evidence type="ECO:0000256" key="1">
    <source>
        <dbReference type="SAM" id="MobiDB-lite"/>
    </source>
</evidence>
<name>A0AA36IM53_9DINO</name>
<feature type="non-terminal residue" evidence="2">
    <location>
        <position position="144"/>
    </location>
</feature>
<keyword evidence="3" id="KW-1185">Reference proteome</keyword>
<comment type="caution">
    <text evidence="2">The sequence shown here is derived from an EMBL/GenBank/DDBJ whole genome shotgun (WGS) entry which is preliminary data.</text>
</comment>
<dbReference type="Proteomes" id="UP001178507">
    <property type="component" value="Unassembled WGS sequence"/>
</dbReference>
<evidence type="ECO:0000313" key="2">
    <source>
        <dbReference type="EMBL" id="CAJ1389876.1"/>
    </source>
</evidence>
<accession>A0AA36IM53</accession>